<dbReference type="InterPro" id="IPR050194">
    <property type="entry name" value="Glycosyltransferase_grp1"/>
</dbReference>
<dbReference type="Pfam" id="PF13439">
    <property type="entry name" value="Glyco_transf_4"/>
    <property type="match status" value="1"/>
</dbReference>
<sequence>MKQSDKKKILFLSSWYPNKNAPTLGNFVQKHAEAAALYNDVTVIAIFPHNEKFYTLESNEKNGVKSVLSYYPQVSCSIPVLKQFLQYYRTRKAFLKAYNYARTTFGKPNLVHVNVVYPIGLWAKRLKTTEGLSYVVTEHSTAFHPGSNKLSATALKLGISWMNHAERILPVSEDLKNSLEQRGVTQPMEVISNVVNEQIFGNLPPVEPVKTTFIHISTAVDAHKNVSGIVRSIAELSKKNVDFQFLIVSDGELAPFIDLAYRQLNISHDLLQFEGTKTTEEIADLINHASALVLFSNFENFPCVIPEAFMAGKPVISTNVNGIPEHVNQHNGILVEAQNEEQLVAALSAVINHQIHFDPAAIKSYAYDHFSYQAVGKKMDAVYAKILNTHVS</sequence>
<keyword evidence="3" id="KW-1185">Reference proteome</keyword>
<dbReference type="RefSeq" id="WP_216714514.1">
    <property type="nucleotide sequence ID" value="NZ_JACVEL010000009.1"/>
</dbReference>
<reference evidence="2" key="1">
    <citation type="submission" date="2020-09" db="EMBL/GenBank/DDBJ databases">
        <title>Taishania pollutisoli gen. nov., sp. nov., Isolated from Tetrabromobisphenol A-Contaminated Soil.</title>
        <authorList>
            <person name="Chen Q."/>
        </authorList>
    </citation>
    <scope>NUCLEOTIDE SEQUENCE</scope>
    <source>
        <strain evidence="2">CZZ-1</strain>
    </source>
</reference>
<dbReference type="PANTHER" id="PTHR45947">
    <property type="entry name" value="SULFOQUINOVOSYL TRANSFERASE SQD2"/>
    <property type="match status" value="1"/>
</dbReference>
<dbReference type="PANTHER" id="PTHR45947:SF15">
    <property type="entry name" value="TEICHURONIC ACID BIOSYNTHESIS GLYCOSYLTRANSFERASE TUAC-RELATED"/>
    <property type="match status" value="1"/>
</dbReference>
<dbReference type="Gene3D" id="3.40.50.2000">
    <property type="entry name" value="Glycogen Phosphorylase B"/>
    <property type="match status" value="2"/>
</dbReference>
<feature type="domain" description="Glycosyltransferase subfamily 4-like N-terminal" evidence="1">
    <location>
        <begin position="78"/>
        <end position="197"/>
    </location>
</feature>
<proteinExistence type="predicted"/>
<dbReference type="EMBL" id="JACVEL010000009">
    <property type="protein sequence ID" value="MBC9813352.1"/>
    <property type="molecule type" value="Genomic_DNA"/>
</dbReference>
<evidence type="ECO:0000313" key="2">
    <source>
        <dbReference type="EMBL" id="MBC9813352.1"/>
    </source>
</evidence>
<name>A0A8J6P7S6_9FLAO</name>
<dbReference type="Pfam" id="PF13692">
    <property type="entry name" value="Glyco_trans_1_4"/>
    <property type="match status" value="1"/>
</dbReference>
<dbReference type="AlphaFoldDB" id="A0A8J6P7S6"/>
<dbReference type="InterPro" id="IPR028098">
    <property type="entry name" value="Glyco_trans_4-like_N"/>
</dbReference>
<accession>A0A8J6P7S6</accession>
<dbReference type="Proteomes" id="UP000652681">
    <property type="component" value="Unassembled WGS sequence"/>
</dbReference>
<dbReference type="SUPFAM" id="SSF53756">
    <property type="entry name" value="UDP-Glycosyltransferase/glycogen phosphorylase"/>
    <property type="match status" value="1"/>
</dbReference>
<protein>
    <submittedName>
        <fullName evidence="2">Glycosyltransferase</fullName>
    </submittedName>
</protein>
<gene>
    <name evidence="2" type="ORF">H9Y05_12815</name>
</gene>
<evidence type="ECO:0000313" key="3">
    <source>
        <dbReference type="Proteomes" id="UP000652681"/>
    </source>
</evidence>
<organism evidence="2 3">
    <name type="scientific">Taishania pollutisoli</name>
    <dbReference type="NCBI Taxonomy" id="2766479"/>
    <lineage>
        <taxon>Bacteria</taxon>
        <taxon>Pseudomonadati</taxon>
        <taxon>Bacteroidota</taxon>
        <taxon>Flavobacteriia</taxon>
        <taxon>Flavobacteriales</taxon>
        <taxon>Crocinitomicaceae</taxon>
        <taxon>Taishania</taxon>
    </lineage>
</organism>
<dbReference type="GO" id="GO:0016757">
    <property type="term" value="F:glycosyltransferase activity"/>
    <property type="evidence" value="ECO:0007669"/>
    <property type="project" value="TreeGrafter"/>
</dbReference>
<evidence type="ECO:0000259" key="1">
    <source>
        <dbReference type="Pfam" id="PF13439"/>
    </source>
</evidence>
<comment type="caution">
    <text evidence="2">The sequence shown here is derived from an EMBL/GenBank/DDBJ whole genome shotgun (WGS) entry which is preliminary data.</text>
</comment>